<dbReference type="GO" id="GO:0006412">
    <property type="term" value="P:translation"/>
    <property type="evidence" value="ECO:0007669"/>
    <property type="project" value="UniProtKB-KW"/>
</dbReference>
<evidence type="ECO:0000256" key="2">
    <source>
        <dbReference type="ARBA" id="ARBA00022801"/>
    </source>
</evidence>
<dbReference type="EMBL" id="HG671043">
    <property type="protein sequence ID" value="CDI79530.1"/>
    <property type="molecule type" value="Genomic_DNA"/>
</dbReference>
<evidence type="ECO:0000313" key="6">
    <source>
        <dbReference type="EMBL" id="CDI79530.1"/>
    </source>
</evidence>
<evidence type="ECO:0000256" key="1">
    <source>
        <dbReference type="ARBA" id="ARBA00022741"/>
    </source>
</evidence>
<dbReference type="FunFam" id="3.30.70.870:FF:000004">
    <property type="entry name" value="Translation factor GUF1, mitochondrial"/>
    <property type="match status" value="1"/>
</dbReference>
<dbReference type="InterPro" id="IPR009000">
    <property type="entry name" value="Transl_B-barrel_sf"/>
</dbReference>
<dbReference type="OrthoDB" id="1074at2759"/>
<keyword evidence="2" id="KW-0378">Hydrolase</keyword>
<dbReference type="Gene3D" id="3.30.70.2570">
    <property type="entry name" value="Elongation factor 4, C-terminal domain"/>
    <property type="match status" value="1"/>
</dbReference>
<dbReference type="GO" id="GO:0045727">
    <property type="term" value="P:positive regulation of translation"/>
    <property type="evidence" value="ECO:0007669"/>
    <property type="project" value="TreeGrafter"/>
</dbReference>
<sequence length="477" mass="51850">MSGPARCAYISGRSGGVSRTASRVEEDGIDELLEAIVQQLPPPTVKDSPGALLKALVFDSFYDAAKGVVLVAVIRVGYICSNLRGTSDVHVGDTLCLSQSPTPPFPGFEPPKRLVYAGVYPEDPSEYEKLKVSLQRLMLTDAAVEAQPAVSQALGPGFRCGFLGALHMEVVHQRLEAEFGQRTLLTSPGVTFFVETPDGRRLPVVSPAELPKGCRELLEPMANLTVVAPMEFMAAIDRLAFDRRGERLECHILQQQHQQMMLQRYCATAVRLVYKLPLAEILVDFADKLQSVTSGAATFDVEDAGKCPLRSLLLPLLPLLFPVPLRHCAANCLPRHRSARLGCIDWGNGAACLGWYELSKVSSVCFLVNGEPVDALGLLVHHSRAKEVAVRLTEQLGKAIPAQQFEVAVQGTVNGRITARATVKALRKDVTAKCYGGDVTRKLKLLNKQKAGKKKMKAIGNVHIPSKAFLGLLKLKD</sequence>
<evidence type="ECO:0000313" key="7">
    <source>
        <dbReference type="Proteomes" id="UP000018050"/>
    </source>
</evidence>
<reference evidence="6" key="1">
    <citation type="submission" date="2013-10" db="EMBL/GenBank/DDBJ databases">
        <title>Genomic analysis of the causative agents of coccidiosis in chickens.</title>
        <authorList>
            <person name="Reid A.J."/>
            <person name="Blake D."/>
            <person name="Billington K."/>
            <person name="Browne H."/>
            <person name="Dunn M."/>
            <person name="Hung S."/>
            <person name="Kawahara F."/>
            <person name="Miranda-Saavedra D."/>
            <person name="Mourier T."/>
            <person name="Nagra H."/>
            <person name="Otto T.D."/>
            <person name="Rawlings N."/>
            <person name="Sanchez A."/>
            <person name="Sanders M."/>
            <person name="Subramaniam C."/>
            <person name="Tay Y."/>
            <person name="Dear P."/>
            <person name="Doerig C."/>
            <person name="Gruber A."/>
            <person name="Parkinson J."/>
            <person name="Shirley M."/>
            <person name="Wan K.L."/>
            <person name="Berriman M."/>
            <person name="Tomley F."/>
            <person name="Pain A."/>
        </authorList>
    </citation>
    <scope>NUCLEOTIDE SEQUENCE [LARGE SCALE GENOMIC DNA]</scope>
    <source>
        <strain evidence="6">Houghton</strain>
    </source>
</reference>
<dbReference type="InterPro" id="IPR006297">
    <property type="entry name" value="EF-4"/>
</dbReference>
<evidence type="ECO:0000256" key="3">
    <source>
        <dbReference type="ARBA" id="ARBA00023134"/>
    </source>
</evidence>
<dbReference type="InterPro" id="IPR013842">
    <property type="entry name" value="LepA_CTD"/>
</dbReference>
<name>U6GHA5_EIMAC</name>
<dbReference type="SUPFAM" id="SSF50447">
    <property type="entry name" value="Translation proteins"/>
    <property type="match status" value="1"/>
</dbReference>
<dbReference type="SUPFAM" id="SSF54980">
    <property type="entry name" value="EF-G C-terminal domain-like"/>
    <property type="match status" value="2"/>
</dbReference>
<dbReference type="Proteomes" id="UP000018050">
    <property type="component" value="Unassembled WGS sequence"/>
</dbReference>
<dbReference type="Pfam" id="PF00679">
    <property type="entry name" value="EFG_C"/>
    <property type="match status" value="1"/>
</dbReference>
<dbReference type="RefSeq" id="XP_013250363.1">
    <property type="nucleotide sequence ID" value="XM_013394909.1"/>
</dbReference>
<dbReference type="PANTHER" id="PTHR43512:SF7">
    <property type="entry name" value="TRANSLATION FACTOR GUF1, MITOCHONDRIAL"/>
    <property type="match status" value="1"/>
</dbReference>
<proteinExistence type="predicted"/>
<dbReference type="GeneID" id="25268251"/>
<dbReference type="Pfam" id="PF06421">
    <property type="entry name" value="LepA_C"/>
    <property type="match status" value="1"/>
</dbReference>
<evidence type="ECO:0000259" key="5">
    <source>
        <dbReference type="Pfam" id="PF06421"/>
    </source>
</evidence>
<dbReference type="VEuPathDB" id="ToxoDB:EAH_00001810"/>
<dbReference type="InterPro" id="IPR035647">
    <property type="entry name" value="EFG_III/V"/>
</dbReference>
<organism evidence="6 7">
    <name type="scientific">Eimeria acervulina</name>
    <name type="common">Coccidian parasite</name>
    <dbReference type="NCBI Taxonomy" id="5801"/>
    <lineage>
        <taxon>Eukaryota</taxon>
        <taxon>Sar</taxon>
        <taxon>Alveolata</taxon>
        <taxon>Apicomplexa</taxon>
        <taxon>Conoidasida</taxon>
        <taxon>Coccidia</taxon>
        <taxon>Eucoccidiorida</taxon>
        <taxon>Eimeriorina</taxon>
        <taxon>Eimeriidae</taxon>
        <taxon>Eimeria</taxon>
    </lineage>
</organism>
<dbReference type="AlphaFoldDB" id="U6GHA5"/>
<gene>
    <name evidence="6" type="ORF">EAH_00001810</name>
</gene>
<reference evidence="6" key="2">
    <citation type="submission" date="2013-10" db="EMBL/GenBank/DDBJ databases">
        <authorList>
            <person name="Aslett M."/>
        </authorList>
    </citation>
    <scope>NUCLEOTIDE SEQUENCE [LARGE SCALE GENOMIC DNA]</scope>
    <source>
        <strain evidence="6">Houghton</strain>
    </source>
</reference>
<dbReference type="Gene3D" id="3.30.70.240">
    <property type="match status" value="1"/>
</dbReference>
<evidence type="ECO:0000259" key="4">
    <source>
        <dbReference type="Pfam" id="PF00679"/>
    </source>
</evidence>
<feature type="domain" description="Elongation factor EFG" evidence="4">
    <location>
        <begin position="216"/>
        <end position="304"/>
    </location>
</feature>
<dbReference type="Gene3D" id="3.30.70.870">
    <property type="entry name" value="Elongation Factor G (Translational Gtpase), domain 3"/>
    <property type="match status" value="1"/>
</dbReference>
<accession>U6GHA5</accession>
<keyword evidence="3" id="KW-0342">GTP-binding</keyword>
<feature type="domain" description="GTP-binding protein LepA C-terminal" evidence="5">
    <location>
        <begin position="368"/>
        <end position="474"/>
    </location>
</feature>
<keyword evidence="1" id="KW-0547">Nucleotide-binding</keyword>
<dbReference type="InterPro" id="IPR000640">
    <property type="entry name" value="EFG_V-like"/>
</dbReference>
<dbReference type="GO" id="GO:0043022">
    <property type="term" value="F:ribosome binding"/>
    <property type="evidence" value="ECO:0007669"/>
    <property type="project" value="TreeGrafter"/>
</dbReference>
<dbReference type="OMA" id="HADVFHQ"/>
<dbReference type="PANTHER" id="PTHR43512">
    <property type="entry name" value="TRANSLATION FACTOR GUF1-RELATED"/>
    <property type="match status" value="1"/>
</dbReference>
<dbReference type="GO" id="GO:0016787">
    <property type="term" value="F:hydrolase activity"/>
    <property type="evidence" value="ECO:0007669"/>
    <property type="project" value="UniProtKB-KW"/>
</dbReference>
<keyword evidence="7" id="KW-1185">Reference proteome</keyword>
<dbReference type="GO" id="GO:0005525">
    <property type="term" value="F:GTP binding"/>
    <property type="evidence" value="ECO:0007669"/>
    <property type="project" value="UniProtKB-KW"/>
</dbReference>
<protein>
    <submittedName>
        <fullName evidence="6">GTP-binding protein lepA, putative</fullName>
    </submittedName>
</protein>
<dbReference type="InterPro" id="IPR038363">
    <property type="entry name" value="LepA_C_sf"/>
</dbReference>